<evidence type="ECO:0000313" key="2">
    <source>
        <dbReference type="EMBL" id="AVQ03819.1"/>
    </source>
</evidence>
<proteinExistence type="predicted"/>
<dbReference type="EMBL" id="CP027850">
    <property type="protein sequence ID" value="AVQ03819.1"/>
    <property type="molecule type" value="Genomic_DNA"/>
</dbReference>
<reference evidence="2 3" key="1">
    <citation type="journal article" date="2015" name="Biotechnol. Bioeng.">
        <title>Genome sequence and phenotypic characterization of Caulobacter segnis.</title>
        <authorList>
            <person name="Patel S."/>
            <person name="Fletcher B."/>
            <person name="Scott D.C."/>
            <person name="Ely B."/>
        </authorList>
    </citation>
    <scope>NUCLEOTIDE SEQUENCE [LARGE SCALE GENOMIC DNA]</scope>
    <source>
        <strain evidence="2 3">TK0059</strain>
    </source>
</reference>
<protein>
    <submittedName>
        <fullName evidence="2">Uncharacterized protein</fullName>
    </submittedName>
</protein>
<keyword evidence="3" id="KW-1185">Reference proteome</keyword>
<accession>A0ABM6TKW3</accession>
<dbReference type="Proteomes" id="UP000240527">
    <property type="component" value="Chromosome"/>
</dbReference>
<dbReference type="RefSeq" id="WP_013080864.1">
    <property type="nucleotide sequence ID" value="NZ_CP027850.1"/>
</dbReference>
<sequence>MFLSTLLLAAALQTPPVTAAPSPAGPPAPAAVPFVQAPRMKGQRSPFECRQRATLARKAGDETVKPLSRMPTAIGERAVMRMVDGCPVRTPIVQSPPRR</sequence>
<feature type="chain" id="PRO_5045743102" evidence="1">
    <location>
        <begin position="20"/>
        <end position="99"/>
    </location>
</feature>
<evidence type="ECO:0000256" key="1">
    <source>
        <dbReference type="SAM" id="SignalP"/>
    </source>
</evidence>
<name>A0ABM6TKW3_9CAUL</name>
<keyword evidence="1" id="KW-0732">Signal</keyword>
<organism evidence="2 3">
    <name type="scientific">Caulobacter segnis</name>
    <dbReference type="NCBI Taxonomy" id="88688"/>
    <lineage>
        <taxon>Bacteria</taxon>
        <taxon>Pseudomonadati</taxon>
        <taxon>Pseudomonadota</taxon>
        <taxon>Alphaproteobacteria</taxon>
        <taxon>Caulobacterales</taxon>
        <taxon>Caulobacteraceae</taxon>
        <taxon>Caulobacter</taxon>
    </lineage>
</organism>
<evidence type="ECO:0000313" key="3">
    <source>
        <dbReference type="Proteomes" id="UP000240527"/>
    </source>
</evidence>
<gene>
    <name evidence="2" type="ORF">B7G68_19425</name>
</gene>
<feature type="signal peptide" evidence="1">
    <location>
        <begin position="1"/>
        <end position="19"/>
    </location>
</feature>